<reference evidence="2" key="1">
    <citation type="submission" date="2021-04" db="EMBL/GenBank/DDBJ databases">
        <authorList>
            <person name="Barnhill K.B."/>
            <person name="Biggs A.M."/>
            <person name="Bland J."/>
            <person name="Choudhary H.M."/>
            <person name="Crogan R.E."/>
            <person name="Finocchiaro A.B."/>
            <person name="Franco V."/>
            <person name="Fuller T.A."/>
            <person name="Hanwacker C.G."/>
            <person name="Howard Z.E."/>
            <person name="Iqbal M."/>
            <person name="Mathew A.M."/>
            <person name="Miller S."/>
            <person name="Padhye S."/>
            <person name="Rainey E."/>
            <person name="Rodriguez A."/>
            <person name="Stewart E."/>
            <person name="Otero L.A."/>
            <person name="Chase M.A."/>
            <person name="Pollenz R.S."/>
            <person name="Garlena R.A."/>
            <person name="Russell D.A."/>
            <person name="Jacobs-Sera D."/>
            <person name="Hatfull G.F."/>
        </authorList>
    </citation>
    <scope>NUCLEOTIDE SEQUENCE</scope>
</reference>
<organism evidence="2 3">
    <name type="scientific">Gordonia phage VanLee</name>
    <dbReference type="NCBI Taxonomy" id="2845816"/>
    <lineage>
        <taxon>Viruses</taxon>
        <taxon>Duplodnaviria</taxon>
        <taxon>Heunggongvirae</taxon>
        <taxon>Uroviricota</taxon>
        <taxon>Caudoviricetes</taxon>
        <taxon>Kruegerviridae</taxon>
        <taxon>Vanleevirus</taxon>
        <taxon>Vanleevirus vanlee</taxon>
    </lineage>
</organism>
<dbReference type="RefSeq" id="YP_010755764.1">
    <property type="nucleotide sequence ID" value="NC_073474.1"/>
</dbReference>
<evidence type="ECO:0000313" key="2">
    <source>
        <dbReference type="EMBL" id="QWS68141.1"/>
    </source>
</evidence>
<evidence type="ECO:0000313" key="3">
    <source>
        <dbReference type="Proteomes" id="UP000683422"/>
    </source>
</evidence>
<dbReference type="EMBL" id="MZ028627">
    <property type="protein sequence ID" value="QWS68141.1"/>
    <property type="molecule type" value="Genomic_DNA"/>
</dbReference>
<protein>
    <submittedName>
        <fullName evidence="2">Uncharacterized protein</fullName>
    </submittedName>
</protein>
<proteinExistence type="predicted"/>
<name>A0A8F2IFE1_9CAUD</name>
<dbReference type="KEGG" id="vg:80020436"/>
<dbReference type="Proteomes" id="UP000683422">
    <property type="component" value="Segment"/>
</dbReference>
<accession>A0A8F2IFE1</accession>
<feature type="region of interest" description="Disordered" evidence="1">
    <location>
        <begin position="81"/>
        <end position="101"/>
    </location>
</feature>
<sequence>MADPDFTLDEIPGVDFEVAFGSGGEPGLPSTWLRIVGTIENPYYEPAFDYTGTTWNADTDPWKRHEERVVVCRMGIGPQIEDVLPAAPPPTGTTPDPVDAG</sequence>
<keyword evidence="3" id="KW-1185">Reference proteome</keyword>
<evidence type="ECO:0000256" key="1">
    <source>
        <dbReference type="SAM" id="MobiDB-lite"/>
    </source>
</evidence>
<gene>
    <name evidence="2" type="primary">23</name>
    <name evidence="2" type="ORF">SEA_VANLEE_23</name>
</gene>
<dbReference type="GeneID" id="80020436"/>